<dbReference type="InterPro" id="IPR053728">
    <property type="entry name" value="Alginate_Permeability_Chnl"/>
</dbReference>
<reference evidence="2" key="1">
    <citation type="submission" date="2018-06" db="EMBL/GenBank/DDBJ databases">
        <authorList>
            <person name="Zhirakovskaya E."/>
        </authorList>
    </citation>
    <scope>NUCLEOTIDE SEQUENCE</scope>
</reference>
<dbReference type="Pfam" id="PF13372">
    <property type="entry name" value="Alginate_exp"/>
    <property type="match status" value="1"/>
</dbReference>
<evidence type="ECO:0000313" key="2">
    <source>
        <dbReference type="EMBL" id="VAX29982.1"/>
    </source>
</evidence>
<gene>
    <name evidence="2" type="ORF">MNBD_NITROSPIRAE01-2086</name>
</gene>
<dbReference type="EMBL" id="UOGF01000058">
    <property type="protein sequence ID" value="VAX29982.1"/>
    <property type="molecule type" value="Genomic_DNA"/>
</dbReference>
<organism evidence="2">
    <name type="scientific">hydrothermal vent metagenome</name>
    <dbReference type="NCBI Taxonomy" id="652676"/>
    <lineage>
        <taxon>unclassified sequences</taxon>
        <taxon>metagenomes</taxon>
        <taxon>ecological metagenomes</taxon>
    </lineage>
</organism>
<name>A0A3B1CNV1_9ZZZZ</name>
<accession>A0A3B1CNV1</accession>
<protein>
    <recommendedName>
        <fullName evidence="1">Alginate export domain-containing protein</fullName>
    </recommendedName>
</protein>
<evidence type="ECO:0000259" key="1">
    <source>
        <dbReference type="Pfam" id="PF13372"/>
    </source>
</evidence>
<dbReference type="InterPro" id="IPR025388">
    <property type="entry name" value="Alginate_export_dom"/>
</dbReference>
<feature type="domain" description="Alginate export" evidence="1">
    <location>
        <begin position="59"/>
        <end position="436"/>
    </location>
</feature>
<proteinExistence type="predicted"/>
<sequence length="447" mass="51728">MRVFICRSLFPPMVLCFCFFLFFQNFAQAAENANGAIPIDPESSPPLSYEISPKFSWGAKVILDGRFRDNRDLRNRRDDGDSRTTGELSIAAQYLPQAARLPSGLAFFAEMGFQRVIRHKEGRGETSDETTLSFKKGYLNWPNFLNTRLRLQVGRQRFKDKREWVYDDTLDALRFFYKKDRLELEFSYSSNLFDPETVEDRIKNLMLFSRYALWAKDKINFYLINRRGQFNAGDPDFNLHFLGISLHGKSLKRQRYWVESALVTGNEKGKSVSGYGFDLGWISRFKHPYKPALTLAYAFGSGDANPDDERDRNFRQTGFQDNDAKLRGLTKIKQYGELFEPELSNMMITTLGFGFRPEKHASVDIVYHRYTQVWAYEGRNNTLRDVGIKEKPNGKSRNLGDEIDLVFGWEVTRKLRLELLGAFFIPGAAFENTDKAFLGKLKISFIL</sequence>
<dbReference type="AlphaFoldDB" id="A0A3B1CNV1"/>
<dbReference type="Gene3D" id="2.40.160.100">
    <property type="match status" value="1"/>
</dbReference>